<proteinExistence type="predicted"/>
<dbReference type="InterPro" id="IPR011110">
    <property type="entry name" value="Reg_prop"/>
</dbReference>
<dbReference type="InterPro" id="IPR015943">
    <property type="entry name" value="WD40/YVTN_repeat-like_dom_sf"/>
</dbReference>
<dbReference type="InterPro" id="IPR011047">
    <property type="entry name" value="Quinoprotein_ADH-like_sf"/>
</dbReference>
<comment type="caution">
    <text evidence="1">The sequence shown here is derived from an EMBL/GenBank/DDBJ whole genome shotgun (WGS) entry which is preliminary data.</text>
</comment>
<dbReference type="SUPFAM" id="SSF50998">
    <property type="entry name" value="Quinoprotein alcohol dehydrogenase-like"/>
    <property type="match status" value="1"/>
</dbReference>
<dbReference type="Proteomes" id="UP000003711">
    <property type="component" value="Unassembled WGS sequence"/>
</dbReference>
<protein>
    <recommendedName>
        <fullName evidence="3">Two component regulator propeller</fullName>
    </recommendedName>
</protein>
<evidence type="ECO:0000313" key="1">
    <source>
        <dbReference type="EMBL" id="EEF91795.1"/>
    </source>
</evidence>
<organism evidence="1 2">
    <name type="scientific">Bacteroides cellulosilyticus DSM 14838</name>
    <dbReference type="NCBI Taxonomy" id="537012"/>
    <lineage>
        <taxon>Bacteria</taxon>
        <taxon>Pseudomonadati</taxon>
        <taxon>Bacteroidota</taxon>
        <taxon>Bacteroidia</taxon>
        <taxon>Bacteroidales</taxon>
        <taxon>Bacteroidaceae</taxon>
        <taxon>Bacteroides</taxon>
    </lineage>
</organism>
<dbReference type="EMBL" id="ACCH01000050">
    <property type="protein sequence ID" value="EEF91795.1"/>
    <property type="molecule type" value="Genomic_DNA"/>
</dbReference>
<sequence>MLFAILVFFTQVCVAQAYKYISMEDGLGSQKVYRILQDSLGYMWFLTQEGPDRYNGKEIKHYELTDKGQKLNMQFSLNWLYMADDGVLWGTGRKGRIFRYEQGRDRFEQVYMPPLPEKGISSPNITYSYMDHSRRIWLCSKEQMALFDTRTGKISQLSSCIISNVTSIAQIDRENFFIGTESGLYRAVLDESRTLLSCTPAYNLHAPVSELF</sequence>
<accession>E2N8F9</accession>
<evidence type="ECO:0008006" key="3">
    <source>
        <dbReference type="Google" id="ProtNLM"/>
    </source>
</evidence>
<reference evidence="1 2" key="2">
    <citation type="submission" date="2009-01" db="EMBL/GenBank/DDBJ databases">
        <title>Draft genome sequence of Bacteroides cellulosilyticus (DSM 14838).</title>
        <authorList>
            <person name="Sudarsanam P."/>
            <person name="Ley R."/>
            <person name="Guruge J."/>
            <person name="Turnbaugh P.J."/>
            <person name="Mahowald M."/>
            <person name="Liep D."/>
            <person name="Gordon J."/>
        </authorList>
    </citation>
    <scope>NUCLEOTIDE SEQUENCE [LARGE SCALE GENOMIC DNA]</scope>
    <source>
        <strain evidence="1 2">DSM 14838</strain>
    </source>
</reference>
<evidence type="ECO:0000313" key="2">
    <source>
        <dbReference type="Proteomes" id="UP000003711"/>
    </source>
</evidence>
<dbReference type="AlphaFoldDB" id="E2N8F9"/>
<gene>
    <name evidence="1" type="ORF">BACCELL_00554</name>
</gene>
<dbReference type="Pfam" id="PF07494">
    <property type="entry name" value="Reg_prop"/>
    <property type="match status" value="1"/>
</dbReference>
<dbReference type="Gene3D" id="2.130.10.10">
    <property type="entry name" value="YVTN repeat-like/Quinoprotein amine dehydrogenase"/>
    <property type="match status" value="1"/>
</dbReference>
<feature type="non-terminal residue" evidence="1">
    <location>
        <position position="212"/>
    </location>
</feature>
<dbReference type="HOGENOM" id="CLU_079558_0_0_10"/>
<name>E2N8F9_9BACE</name>
<reference evidence="1 2" key="1">
    <citation type="submission" date="2008-12" db="EMBL/GenBank/DDBJ databases">
        <authorList>
            <person name="Fulton L."/>
            <person name="Clifton S."/>
            <person name="Fulton B."/>
            <person name="Xu J."/>
            <person name="Minx P."/>
            <person name="Pepin K.H."/>
            <person name="Johnson M."/>
            <person name="Bhonagiri V."/>
            <person name="Nash W.E."/>
            <person name="Mardis E.R."/>
            <person name="Wilson R.K."/>
        </authorList>
    </citation>
    <scope>NUCLEOTIDE SEQUENCE [LARGE SCALE GENOMIC DNA]</scope>
    <source>
        <strain evidence="1 2">DSM 14838</strain>
    </source>
</reference>